<organism evidence="1 2">
    <name type="scientific">Pseudorhodoplanes sinuspersici</name>
    <dbReference type="NCBI Taxonomy" id="1235591"/>
    <lineage>
        <taxon>Bacteria</taxon>
        <taxon>Pseudomonadati</taxon>
        <taxon>Pseudomonadota</taxon>
        <taxon>Alphaproteobacteria</taxon>
        <taxon>Hyphomicrobiales</taxon>
        <taxon>Pseudorhodoplanes</taxon>
    </lineage>
</organism>
<accession>A0A1W6ZS31</accession>
<evidence type="ECO:0000313" key="2">
    <source>
        <dbReference type="Proteomes" id="UP000194137"/>
    </source>
</evidence>
<sequence length="70" mass="8287">MTDRTHQFKVDEWVDILPSTLRSAAPGRYRIVRLIPCDAEDPRYCIRSPQEKHDRVVPERDLRRIEDVVA</sequence>
<dbReference type="KEGG" id="psin:CAK95_14095"/>
<keyword evidence="2" id="KW-1185">Reference proteome</keyword>
<name>A0A1W6ZS31_9HYPH</name>
<proteinExistence type="predicted"/>
<protein>
    <submittedName>
        <fullName evidence="1">Uncharacterized protein</fullName>
    </submittedName>
</protein>
<dbReference type="Proteomes" id="UP000194137">
    <property type="component" value="Chromosome"/>
</dbReference>
<dbReference type="OrthoDB" id="8020021at2"/>
<dbReference type="AlphaFoldDB" id="A0A1W6ZS31"/>
<reference evidence="1 2" key="1">
    <citation type="submission" date="2017-05" db="EMBL/GenBank/DDBJ databases">
        <title>Full genome sequence of Pseudorhodoplanes sinuspersici.</title>
        <authorList>
            <person name="Dastgheib S.M.M."/>
            <person name="Shavandi M."/>
            <person name="Tirandaz H."/>
        </authorList>
    </citation>
    <scope>NUCLEOTIDE SEQUENCE [LARGE SCALE GENOMIC DNA]</scope>
    <source>
        <strain evidence="1 2">RIPI110</strain>
    </source>
</reference>
<dbReference type="EMBL" id="CP021112">
    <property type="protein sequence ID" value="ARQ00088.1"/>
    <property type="molecule type" value="Genomic_DNA"/>
</dbReference>
<gene>
    <name evidence="1" type="ORF">CAK95_14095</name>
</gene>
<dbReference type="RefSeq" id="WP_086088487.1">
    <property type="nucleotide sequence ID" value="NZ_CP021112.1"/>
</dbReference>
<evidence type="ECO:0000313" key="1">
    <source>
        <dbReference type="EMBL" id="ARQ00088.1"/>
    </source>
</evidence>